<organism evidence="1">
    <name type="scientific">Cupriavidus oxalaticus</name>
    <dbReference type="NCBI Taxonomy" id="96344"/>
    <lineage>
        <taxon>Bacteria</taxon>
        <taxon>Pseudomonadati</taxon>
        <taxon>Pseudomonadota</taxon>
        <taxon>Betaproteobacteria</taxon>
        <taxon>Burkholderiales</taxon>
        <taxon>Burkholderiaceae</taxon>
        <taxon>Cupriavidus</taxon>
    </lineage>
</organism>
<proteinExistence type="predicted"/>
<comment type="caution">
    <text evidence="1">The sequence shown here is derived from an EMBL/GenBank/DDBJ whole genome shotgun (WGS) entry which is preliminary data.</text>
</comment>
<sequence>MHKGKKARHCTTSLFEGSCSTASRRRVGMRSVQQFAALGNWRVVCAQQLNGPSNASQPVRRAAFGGHRR</sequence>
<protein>
    <submittedName>
        <fullName evidence="1">Uncharacterized protein</fullName>
    </submittedName>
</protein>
<dbReference type="Proteomes" id="UP000256862">
    <property type="component" value="Chromosome CO2235"/>
</dbReference>
<reference evidence="1" key="1">
    <citation type="submission" date="2018-01" db="EMBL/GenBank/DDBJ databases">
        <authorList>
            <person name="Clerissi C."/>
        </authorList>
    </citation>
    <scope>NUCLEOTIDE SEQUENCE</scope>
    <source>
        <strain evidence="1">Cupriavidus oxalaticus LMG 2235</strain>
    </source>
</reference>
<evidence type="ECO:0000313" key="1">
    <source>
        <dbReference type="EMBL" id="SPC17408.1"/>
    </source>
</evidence>
<accession>A0A375GAU4</accession>
<dbReference type="EMBL" id="OGUS01000131">
    <property type="protein sequence ID" value="SPC17408.1"/>
    <property type="molecule type" value="Genomic_DNA"/>
</dbReference>
<name>A0A375GAU4_9BURK</name>
<dbReference type="AlphaFoldDB" id="A0A375GAU4"/>
<gene>
    <name evidence="1" type="ORF">CO2235_90282</name>
</gene>